<reference evidence="2" key="1">
    <citation type="submission" date="2016-12" db="EMBL/GenBank/DDBJ databases">
        <title>Comparative genomics of four Isosphaeraceae planctomycetes: a common pool of plasmids and glycoside hydrolase genes.</title>
        <authorList>
            <person name="Ivanova A."/>
        </authorList>
    </citation>
    <scope>NUCLEOTIDE SEQUENCE [LARGE SCALE GENOMIC DNA]</scope>
    <source>
        <strain evidence="2">PX4</strain>
    </source>
</reference>
<dbReference type="EMBL" id="CP019082">
    <property type="protein sequence ID" value="APW62734.1"/>
    <property type="molecule type" value="Genomic_DNA"/>
</dbReference>
<accession>A0A1U7CUV6</accession>
<evidence type="ECO:0000313" key="1">
    <source>
        <dbReference type="EMBL" id="APW62734.1"/>
    </source>
</evidence>
<keyword evidence="2" id="KW-1185">Reference proteome</keyword>
<dbReference type="KEGG" id="pbor:BSF38_04286"/>
<name>A0A1U7CUV6_9BACT</name>
<proteinExistence type="predicted"/>
<dbReference type="STRING" id="1387353.BSF38_04286"/>
<protein>
    <submittedName>
        <fullName evidence="1">Uncharacterized protein</fullName>
    </submittedName>
</protein>
<dbReference type="Proteomes" id="UP000186309">
    <property type="component" value="Chromosome"/>
</dbReference>
<dbReference type="AlphaFoldDB" id="A0A1U7CUV6"/>
<sequence length="146" mass="16129">MLLIGAVALLAVGFEVVVWMNHGSRAAVEVVNDGDTTLENLVVGFGETKIALGDVGAGDSARVWLDGDRKGAVTLAFTQNRNPLTGFFLDDVDLRQLSEENLKLVIHVLPNQVMRNIEDGEAEPTPLARLWRRFVEIIKSELSYRR</sequence>
<gene>
    <name evidence="1" type="ORF">BSF38_04286</name>
</gene>
<organism evidence="1 2">
    <name type="scientific">Paludisphaera borealis</name>
    <dbReference type="NCBI Taxonomy" id="1387353"/>
    <lineage>
        <taxon>Bacteria</taxon>
        <taxon>Pseudomonadati</taxon>
        <taxon>Planctomycetota</taxon>
        <taxon>Planctomycetia</taxon>
        <taxon>Isosphaerales</taxon>
        <taxon>Isosphaeraceae</taxon>
        <taxon>Paludisphaera</taxon>
    </lineage>
</organism>
<evidence type="ECO:0000313" key="2">
    <source>
        <dbReference type="Proteomes" id="UP000186309"/>
    </source>
</evidence>